<keyword evidence="3" id="KW-1185">Reference proteome</keyword>
<protein>
    <submittedName>
        <fullName evidence="2">Uncharacterized protein</fullName>
    </submittedName>
</protein>
<sequence>MGRHKKSSRRHDNHGLTRGDSDRHGGYGGYNPSDMPPQMGGGYDDAPPYGYPPPSQYADYARPPNDYEYQQYDYDAPPGRHPPTKEDMEQARQRNFDVWAKWRSNMNDSILSDFVGGESRPIRPLEDALHEDDPNPGAQNDPNLLMNYSVATNSVTDLESDAFLKFGIPRAKLNTKNLEYRSLFSANGERHVRVETEEGREKIYVVRIPVERT</sequence>
<dbReference type="Proteomes" id="UP001209878">
    <property type="component" value="Unassembled WGS sequence"/>
</dbReference>
<comment type="caution">
    <text evidence="2">The sequence shown here is derived from an EMBL/GenBank/DDBJ whole genome shotgun (WGS) entry which is preliminary data.</text>
</comment>
<name>A0AAD9KRZ3_RIDPI</name>
<evidence type="ECO:0000313" key="3">
    <source>
        <dbReference type="Proteomes" id="UP001209878"/>
    </source>
</evidence>
<feature type="region of interest" description="Disordered" evidence="1">
    <location>
        <begin position="1"/>
        <end position="86"/>
    </location>
</feature>
<feature type="compositionally biased region" description="Basic and acidic residues" evidence="1">
    <location>
        <begin position="13"/>
        <end position="25"/>
    </location>
</feature>
<feature type="compositionally biased region" description="Basic residues" evidence="1">
    <location>
        <begin position="1"/>
        <end position="12"/>
    </location>
</feature>
<evidence type="ECO:0000256" key="1">
    <source>
        <dbReference type="SAM" id="MobiDB-lite"/>
    </source>
</evidence>
<accession>A0AAD9KRZ3</accession>
<dbReference type="EMBL" id="JAODUO010000664">
    <property type="protein sequence ID" value="KAK2176391.1"/>
    <property type="molecule type" value="Genomic_DNA"/>
</dbReference>
<evidence type="ECO:0000313" key="2">
    <source>
        <dbReference type="EMBL" id="KAK2176391.1"/>
    </source>
</evidence>
<reference evidence="2" key="1">
    <citation type="journal article" date="2023" name="Mol. Biol. Evol.">
        <title>Third-Generation Sequencing Reveals the Adaptive Role of the Epigenome in Three Deep-Sea Polychaetes.</title>
        <authorList>
            <person name="Perez M."/>
            <person name="Aroh O."/>
            <person name="Sun Y."/>
            <person name="Lan Y."/>
            <person name="Juniper S.K."/>
            <person name="Young C.R."/>
            <person name="Angers B."/>
            <person name="Qian P.Y."/>
        </authorList>
    </citation>
    <scope>NUCLEOTIDE SEQUENCE</scope>
    <source>
        <strain evidence="2">R07B-5</strain>
    </source>
</reference>
<organism evidence="2 3">
    <name type="scientific">Ridgeia piscesae</name>
    <name type="common">Tubeworm</name>
    <dbReference type="NCBI Taxonomy" id="27915"/>
    <lineage>
        <taxon>Eukaryota</taxon>
        <taxon>Metazoa</taxon>
        <taxon>Spiralia</taxon>
        <taxon>Lophotrochozoa</taxon>
        <taxon>Annelida</taxon>
        <taxon>Polychaeta</taxon>
        <taxon>Sedentaria</taxon>
        <taxon>Canalipalpata</taxon>
        <taxon>Sabellida</taxon>
        <taxon>Siboglinidae</taxon>
        <taxon>Ridgeia</taxon>
    </lineage>
</organism>
<dbReference type="AlphaFoldDB" id="A0AAD9KRZ3"/>
<gene>
    <name evidence="2" type="ORF">NP493_664g01042</name>
</gene>
<proteinExistence type="predicted"/>